<reference evidence="2" key="1">
    <citation type="submission" date="2016-11" db="UniProtKB">
        <authorList>
            <consortium name="WormBaseParasite"/>
        </authorList>
    </citation>
    <scope>IDENTIFICATION</scope>
</reference>
<dbReference type="WBParaSite" id="maker-uti_cns_0011369-snap-gene-0.3-mRNA-1">
    <property type="protein sequence ID" value="maker-uti_cns_0011369-snap-gene-0.3-mRNA-1"/>
    <property type="gene ID" value="maker-uti_cns_0011369-snap-gene-0.3"/>
</dbReference>
<proteinExistence type="predicted"/>
<protein>
    <submittedName>
        <fullName evidence="2">DUF4806 domain-containing protein</fullName>
    </submittedName>
</protein>
<dbReference type="AlphaFoldDB" id="A0A1I8IC53"/>
<evidence type="ECO:0000313" key="2">
    <source>
        <dbReference type="WBParaSite" id="maker-uti_cns_0011369-snap-gene-0.3-mRNA-1"/>
    </source>
</evidence>
<accession>A0A1I8IC53</accession>
<dbReference type="Proteomes" id="UP000095280">
    <property type="component" value="Unplaced"/>
</dbReference>
<evidence type="ECO:0000313" key="1">
    <source>
        <dbReference type="Proteomes" id="UP000095280"/>
    </source>
</evidence>
<keyword evidence="1" id="KW-1185">Reference proteome</keyword>
<organism evidence="1 2">
    <name type="scientific">Macrostomum lignano</name>
    <dbReference type="NCBI Taxonomy" id="282301"/>
    <lineage>
        <taxon>Eukaryota</taxon>
        <taxon>Metazoa</taxon>
        <taxon>Spiralia</taxon>
        <taxon>Lophotrochozoa</taxon>
        <taxon>Platyhelminthes</taxon>
        <taxon>Rhabditophora</taxon>
        <taxon>Macrostomorpha</taxon>
        <taxon>Macrostomida</taxon>
        <taxon>Macrostomidae</taxon>
        <taxon>Macrostomum</taxon>
    </lineage>
</organism>
<name>A0A1I8IC53_9PLAT</name>
<sequence length="467" mass="51193">MAMRFVVIFSCDLEVVEVPFEQIRLQGRFATFDSHNDWIGFAQSDDHETERIRCSAIYGDAFYEATVILVSLDDGYDLTRVIQYCRRCRLEKDFRPKRMFLQVSPRVICPGVKKRLLLKPVQALQSDHGTMDSEADVGSGQPAASASHPHGASVVPKPSMEAAQLLPMQNRASPSAAAASPSDLHRSVRPTDTATATSTPGPQHDQSFTAAAAAAAITAASSSTQSRNRESVGLQLENQAARRLMMDLTAKFGDLASLKGISQLMLLVLRGQQLQEQRDATIQQQQREILAALNRQGNSTVGGTIIELPEAEWQPAASWAGYLKLASDKEAQKVLRTQLARCRGDSVASTIRRMLLKCITPEMMAQLNYCGRGLAERSGGAGTDDSLGFQTTLLPLLKRAVSTMYKDDKPHERPSERDVEKHVISALKHAGDNLRKKAKKRPSAPEQGSGKRHYPDSQDLSDESPSP</sequence>